<dbReference type="InterPro" id="IPR006047">
    <property type="entry name" value="GH13_cat_dom"/>
</dbReference>
<dbReference type="GO" id="GO:0004553">
    <property type="term" value="F:hydrolase activity, hydrolyzing O-glycosyl compounds"/>
    <property type="evidence" value="ECO:0007669"/>
    <property type="project" value="InterPro"/>
</dbReference>
<keyword evidence="6" id="KW-1185">Reference proteome</keyword>
<dbReference type="Gene3D" id="2.60.40.1180">
    <property type="entry name" value="Golgi alpha-mannosidase II"/>
    <property type="match status" value="1"/>
</dbReference>
<dbReference type="PANTHER" id="PTHR10357">
    <property type="entry name" value="ALPHA-AMYLASE FAMILY MEMBER"/>
    <property type="match status" value="1"/>
</dbReference>
<dbReference type="CDD" id="cd02857">
    <property type="entry name" value="E_set_CDase_PDE_N"/>
    <property type="match status" value="1"/>
</dbReference>
<sequence length="582" mass="67702">MQIESIYHSPSHRWAYAYDEETFHLRLRTKRDDVERVIAIAGDKYDWEHHYQEIEMDHIAADGLHDYWEAVIRPEFKRFSYGFRLHSGDETIWLTEDGFSSEQPAPAGGYFEGHYIHAIDLFEAPEWAKEAIFYQILPDRFENGDPSNDPEGTLPWGEAPEGDSFFGGDLQGVIDRIGHLNELGVNAVYLTPIFRSPSNHKYDTVDYREVDPQFGDKELLRKLVRVCHDNGIRVVLDAVFNHASEQFPPFQDVLEKGEHSKYKDWFHLNGFPVEVQDGVPNYDTFGFYGNMPKLNTANPDVKKYLIETAVNWMKDTGIDGWRLDVANEVDHHFWRDFRTAVKEVNKEAFIVGEVWSDSLRWLLGDQFDSVMNYPFTELALSFFAERTISPAQFAENMNRLLMRYPQQTNETLFNLLSSHDIPRVMTRCGGDTRRLKLAVVYLMTTMGLPCVYYGDEFGMDGGEDPDCRKCMVWNEEDQNRELFDFYKLFIALRKERAALRSGRYRVLLAEEESGSLIYERLDGKEHFTIWMNRSDEPAELTHPMIEGGWRDALTDEPIDNPDGKLVIGLEPNGYRIVWRKIE</sequence>
<dbReference type="RefSeq" id="WP_091190326.1">
    <property type="nucleotide sequence ID" value="NZ_FOMT01000007.1"/>
</dbReference>
<evidence type="ECO:0000256" key="2">
    <source>
        <dbReference type="ARBA" id="ARBA00022801"/>
    </source>
</evidence>
<dbReference type="OrthoDB" id="9805159at2"/>
<dbReference type="InterPro" id="IPR013783">
    <property type="entry name" value="Ig-like_fold"/>
</dbReference>
<evidence type="ECO:0000259" key="4">
    <source>
        <dbReference type="SMART" id="SM00642"/>
    </source>
</evidence>
<evidence type="ECO:0000256" key="1">
    <source>
        <dbReference type="ARBA" id="ARBA00008061"/>
    </source>
</evidence>
<keyword evidence="3 5" id="KW-0326">Glycosidase</keyword>
<reference evidence="6" key="1">
    <citation type="submission" date="2016-10" db="EMBL/GenBank/DDBJ databases">
        <authorList>
            <person name="Varghese N."/>
            <person name="Submissions S."/>
        </authorList>
    </citation>
    <scope>NUCLEOTIDE SEQUENCE [LARGE SCALE GENOMIC DNA]</scope>
    <source>
        <strain evidence="6">CGMCC 1.10784</strain>
    </source>
</reference>
<dbReference type="PANTHER" id="PTHR10357:SF210">
    <property type="entry name" value="MALTODEXTRIN GLUCOSIDASE"/>
    <property type="match status" value="1"/>
</dbReference>
<protein>
    <submittedName>
        <fullName evidence="5">Glycosidase</fullName>
    </submittedName>
</protein>
<dbReference type="STRING" id="1045775.SAMN05216378_5810"/>
<feature type="domain" description="Glycosyl hydrolase family 13 catalytic" evidence="4">
    <location>
        <begin position="135"/>
        <end position="493"/>
    </location>
</feature>
<dbReference type="InterPro" id="IPR004185">
    <property type="entry name" value="Glyco_hydro_13_lg-like_dom"/>
</dbReference>
<dbReference type="SUPFAM" id="SSF51011">
    <property type="entry name" value="Glycosyl hydrolase domain"/>
    <property type="match status" value="1"/>
</dbReference>
<dbReference type="Gene3D" id="3.90.400.10">
    <property type="entry name" value="Oligo-1,6-glucosidase, Domain 2"/>
    <property type="match status" value="1"/>
</dbReference>
<dbReference type="Proteomes" id="UP000198855">
    <property type="component" value="Unassembled WGS sequence"/>
</dbReference>
<organism evidence="5 6">
    <name type="scientific">Paenibacillus catalpae</name>
    <dbReference type="NCBI Taxonomy" id="1045775"/>
    <lineage>
        <taxon>Bacteria</taxon>
        <taxon>Bacillati</taxon>
        <taxon>Bacillota</taxon>
        <taxon>Bacilli</taxon>
        <taxon>Bacillales</taxon>
        <taxon>Paenibacillaceae</taxon>
        <taxon>Paenibacillus</taxon>
    </lineage>
</organism>
<proteinExistence type="inferred from homology"/>
<dbReference type="AlphaFoldDB" id="A0A1I2HKI7"/>
<name>A0A1I2HKI7_9BACL</name>
<dbReference type="InterPro" id="IPR017853">
    <property type="entry name" value="GH"/>
</dbReference>
<evidence type="ECO:0000256" key="3">
    <source>
        <dbReference type="ARBA" id="ARBA00023295"/>
    </source>
</evidence>
<dbReference type="Pfam" id="PF16657">
    <property type="entry name" value="Malt_amylase_C"/>
    <property type="match status" value="1"/>
</dbReference>
<dbReference type="Gene3D" id="2.60.40.10">
    <property type="entry name" value="Immunoglobulins"/>
    <property type="match status" value="1"/>
</dbReference>
<comment type="similarity">
    <text evidence="1">Belongs to the glycosyl hydrolase 13 family.</text>
</comment>
<gene>
    <name evidence="5" type="ORF">SAMN05216378_5810</name>
</gene>
<dbReference type="CDD" id="cd11338">
    <property type="entry name" value="AmyAc_CMD"/>
    <property type="match status" value="1"/>
</dbReference>
<evidence type="ECO:0000313" key="6">
    <source>
        <dbReference type="Proteomes" id="UP000198855"/>
    </source>
</evidence>
<keyword evidence="2" id="KW-0378">Hydrolase</keyword>
<dbReference type="InterPro" id="IPR013780">
    <property type="entry name" value="Glyco_hydro_b"/>
</dbReference>
<dbReference type="InterPro" id="IPR032091">
    <property type="entry name" value="Malt_amylase-like_C"/>
</dbReference>
<dbReference type="SMART" id="SM00642">
    <property type="entry name" value="Aamy"/>
    <property type="match status" value="1"/>
</dbReference>
<dbReference type="EMBL" id="FOMT01000007">
    <property type="protein sequence ID" value="SFF28931.1"/>
    <property type="molecule type" value="Genomic_DNA"/>
</dbReference>
<dbReference type="GO" id="GO:0005975">
    <property type="term" value="P:carbohydrate metabolic process"/>
    <property type="evidence" value="ECO:0007669"/>
    <property type="project" value="InterPro"/>
</dbReference>
<dbReference type="Pfam" id="PF02903">
    <property type="entry name" value="Alpha-amylase_N"/>
    <property type="match status" value="1"/>
</dbReference>
<dbReference type="InterPro" id="IPR045857">
    <property type="entry name" value="O16G_dom_2"/>
</dbReference>
<dbReference type="Pfam" id="PF00128">
    <property type="entry name" value="Alpha-amylase"/>
    <property type="match status" value="1"/>
</dbReference>
<dbReference type="Gene3D" id="3.20.20.80">
    <property type="entry name" value="Glycosidases"/>
    <property type="match status" value="1"/>
</dbReference>
<accession>A0A1I2HKI7</accession>
<evidence type="ECO:0000313" key="5">
    <source>
        <dbReference type="EMBL" id="SFF28931.1"/>
    </source>
</evidence>
<dbReference type="SUPFAM" id="SSF51445">
    <property type="entry name" value="(Trans)glycosidases"/>
    <property type="match status" value="1"/>
</dbReference>